<sequence length="74" mass="8401">MSAKSPFSITDWTRIWITRGAADPFDGLVASVPKQKFIQNEIKNKDNLIISNIQESIVKFHQVSLRDLFVIPSV</sequence>
<evidence type="ECO:0000313" key="2">
    <source>
        <dbReference type="WBParaSite" id="JU765_v2.g1088.t1"/>
    </source>
</evidence>
<dbReference type="Proteomes" id="UP000887576">
    <property type="component" value="Unplaced"/>
</dbReference>
<name>A0AC34PXA1_9BILA</name>
<evidence type="ECO:0000313" key="1">
    <source>
        <dbReference type="Proteomes" id="UP000887576"/>
    </source>
</evidence>
<accession>A0AC34PXA1</accession>
<protein>
    <submittedName>
        <fullName evidence="2">Uncharacterized protein</fullName>
    </submittedName>
</protein>
<dbReference type="WBParaSite" id="JU765_v2.g1088.t1">
    <property type="protein sequence ID" value="JU765_v2.g1088.t1"/>
    <property type="gene ID" value="JU765_v2.g1088"/>
</dbReference>
<organism evidence="1 2">
    <name type="scientific">Panagrolaimus sp. JU765</name>
    <dbReference type="NCBI Taxonomy" id="591449"/>
    <lineage>
        <taxon>Eukaryota</taxon>
        <taxon>Metazoa</taxon>
        <taxon>Ecdysozoa</taxon>
        <taxon>Nematoda</taxon>
        <taxon>Chromadorea</taxon>
        <taxon>Rhabditida</taxon>
        <taxon>Tylenchina</taxon>
        <taxon>Panagrolaimomorpha</taxon>
        <taxon>Panagrolaimoidea</taxon>
        <taxon>Panagrolaimidae</taxon>
        <taxon>Panagrolaimus</taxon>
    </lineage>
</organism>
<proteinExistence type="predicted"/>
<reference evidence="2" key="1">
    <citation type="submission" date="2022-11" db="UniProtKB">
        <authorList>
            <consortium name="WormBaseParasite"/>
        </authorList>
    </citation>
    <scope>IDENTIFICATION</scope>
</reference>